<gene>
    <name evidence="2" type="ORF">ACFPIH_42455</name>
</gene>
<sequence>MPEYLMRRTDGVVGLLERLIEDGCQEAMDSGRELLDENLLDEIILSLDDPDRDLQAGEAPPISGSSSSARPAPATHARTPSSTTAAPSAQGDEPPMPRPLEPLPRALAPLLGEGLPGLVLRLARRLDLPPSQALTRTGILDAASPYSPDRLLLTLDERLPAFAHATQHRGGRRRSLRGLAVRGGLSLAPQTRSTNRARRRHAAAVCFASAESGERRPLGTASAIRSAAAPPDGGPGIAARITSASGACTVVRDYCPGGGS</sequence>
<evidence type="ECO:0000313" key="2">
    <source>
        <dbReference type="EMBL" id="MFC4506041.1"/>
    </source>
</evidence>
<protein>
    <submittedName>
        <fullName evidence="2">Uncharacterized protein</fullName>
    </submittedName>
</protein>
<proteinExistence type="predicted"/>
<organism evidence="2 3">
    <name type="scientific">Streptomyces vulcanius</name>
    <dbReference type="NCBI Taxonomy" id="1441876"/>
    <lineage>
        <taxon>Bacteria</taxon>
        <taxon>Bacillati</taxon>
        <taxon>Actinomycetota</taxon>
        <taxon>Actinomycetes</taxon>
        <taxon>Kitasatosporales</taxon>
        <taxon>Streptomycetaceae</taxon>
        <taxon>Streptomyces</taxon>
    </lineage>
</organism>
<comment type="caution">
    <text evidence="2">The sequence shown here is derived from an EMBL/GenBank/DDBJ whole genome shotgun (WGS) entry which is preliminary data.</text>
</comment>
<feature type="region of interest" description="Disordered" evidence="1">
    <location>
        <begin position="50"/>
        <end position="104"/>
    </location>
</feature>
<reference evidence="3" key="1">
    <citation type="journal article" date="2019" name="Int. J. Syst. Evol. Microbiol.">
        <title>The Global Catalogue of Microorganisms (GCM) 10K type strain sequencing project: providing services to taxonomists for standard genome sequencing and annotation.</title>
        <authorList>
            <consortium name="The Broad Institute Genomics Platform"/>
            <consortium name="The Broad Institute Genome Sequencing Center for Infectious Disease"/>
            <person name="Wu L."/>
            <person name="Ma J."/>
        </authorList>
    </citation>
    <scope>NUCLEOTIDE SEQUENCE [LARGE SCALE GENOMIC DNA]</scope>
    <source>
        <strain evidence="3">CGMCC 4.7177</strain>
    </source>
</reference>
<accession>A0ABV9B409</accession>
<dbReference type="Proteomes" id="UP001595839">
    <property type="component" value="Unassembled WGS sequence"/>
</dbReference>
<feature type="compositionally biased region" description="Low complexity" evidence="1">
    <location>
        <begin position="59"/>
        <end position="89"/>
    </location>
</feature>
<dbReference type="EMBL" id="JBHSFK010000039">
    <property type="protein sequence ID" value="MFC4506041.1"/>
    <property type="molecule type" value="Genomic_DNA"/>
</dbReference>
<dbReference type="RefSeq" id="WP_381183443.1">
    <property type="nucleotide sequence ID" value="NZ_JBHSFK010000039.1"/>
</dbReference>
<evidence type="ECO:0000313" key="3">
    <source>
        <dbReference type="Proteomes" id="UP001595839"/>
    </source>
</evidence>
<evidence type="ECO:0000256" key="1">
    <source>
        <dbReference type="SAM" id="MobiDB-lite"/>
    </source>
</evidence>
<name>A0ABV9B409_9ACTN</name>
<keyword evidence="3" id="KW-1185">Reference proteome</keyword>